<dbReference type="InterPro" id="IPR036236">
    <property type="entry name" value="Znf_C2H2_sf"/>
</dbReference>
<keyword evidence="13" id="KW-1185">Reference proteome</keyword>
<dbReference type="EMBL" id="VZSP01020523">
    <property type="protein sequence ID" value="NWZ17061.1"/>
    <property type="molecule type" value="Genomic_DNA"/>
</dbReference>
<evidence type="ECO:0000256" key="8">
    <source>
        <dbReference type="ARBA" id="ARBA00023163"/>
    </source>
</evidence>
<protein>
    <submittedName>
        <fullName evidence="12">ZN623 protein</fullName>
    </submittedName>
</protein>
<keyword evidence="5" id="KW-0862">Zinc</keyword>
<evidence type="ECO:0000256" key="9">
    <source>
        <dbReference type="ARBA" id="ARBA00023242"/>
    </source>
</evidence>
<dbReference type="AlphaFoldDB" id="A0A7K7KE87"/>
<evidence type="ECO:0000256" key="5">
    <source>
        <dbReference type="ARBA" id="ARBA00022833"/>
    </source>
</evidence>
<evidence type="ECO:0000256" key="3">
    <source>
        <dbReference type="ARBA" id="ARBA00022737"/>
    </source>
</evidence>
<dbReference type="SMART" id="SM00355">
    <property type="entry name" value="ZnF_C2H2"/>
    <property type="match status" value="2"/>
</dbReference>
<dbReference type="PANTHER" id="PTHR23235">
    <property type="entry name" value="KRUEPPEL-LIKE TRANSCRIPTION FACTOR"/>
    <property type="match status" value="1"/>
</dbReference>
<reference evidence="12 13" key="1">
    <citation type="submission" date="2019-09" db="EMBL/GenBank/DDBJ databases">
        <title>Bird 10,000 Genomes (B10K) Project - Family phase.</title>
        <authorList>
            <person name="Zhang G."/>
        </authorList>
    </citation>
    <scope>NUCLEOTIDE SEQUENCE [LARGE SCALE GENOMIC DNA]</scope>
    <source>
        <strain evidence="12">OUT-0050</strain>
        <tissue evidence="12">Muscle</tissue>
    </source>
</reference>
<keyword evidence="3" id="KW-0677">Repeat</keyword>
<keyword evidence="8" id="KW-0804">Transcription</keyword>
<dbReference type="Proteomes" id="UP000521525">
    <property type="component" value="Unassembled WGS sequence"/>
</dbReference>
<evidence type="ECO:0000256" key="6">
    <source>
        <dbReference type="ARBA" id="ARBA00023015"/>
    </source>
</evidence>
<dbReference type="FunFam" id="3.30.160.60:FF:000322">
    <property type="entry name" value="GDNF-inducible zinc finger protein 1"/>
    <property type="match status" value="1"/>
</dbReference>
<feature type="domain" description="C2H2-type" evidence="11">
    <location>
        <begin position="35"/>
        <end position="57"/>
    </location>
</feature>
<organism evidence="12 13">
    <name type="scientific">Agelaius phoeniceus</name>
    <name type="common">Red-winged blackbird</name>
    <name type="synonym">Oriolus phoeniceus</name>
    <dbReference type="NCBI Taxonomy" id="39638"/>
    <lineage>
        <taxon>Eukaryota</taxon>
        <taxon>Metazoa</taxon>
        <taxon>Chordata</taxon>
        <taxon>Craniata</taxon>
        <taxon>Vertebrata</taxon>
        <taxon>Euteleostomi</taxon>
        <taxon>Archelosauria</taxon>
        <taxon>Archosauria</taxon>
        <taxon>Dinosauria</taxon>
        <taxon>Saurischia</taxon>
        <taxon>Theropoda</taxon>
        <taxon>Coelurosauria</taxon>
        <taxon>Aves</taxon>
        <taxon>Neognathae</taxon>
        <taxon>Neoaves</taxon>
        <taxon>Telluraves</taxon>
        <taxon>Australaves</taxon>
        <taxon>Passeriformes</taxon>
        <taxon>Passeroidea</taxon>
        <taxon>Icteridae</taxon>
        <taxon>Agelaius</taxon>
    </lineage>
</organism>
<keyword evidence="9" id="KW-0539">Nucleus</keyword>
<comment type="caution">
    <text evidence="12">The sequence shown here is derived from an EMBL/GenBank/DDBJ whole genome shotgun (WGS) entry which is preliminary data.</text>
</comment>
<dbReference type="GO" id="GO:0000978">
    <property type="term" value="F:RNA polymerase II cis-regulatory region sequence-specific DNA binding"/>
    <property type="evidence" value="ECO:0007669"/>
    <property type="project" value="TreeGrafter"/>
</dbReference>
<keyword evidence="4 10" id="KW-0863">Zinc-finger</keyword>
<evidence type="ECO:0000313" key="13">
    <source>
        <dbReference type="Proteomes" id="UP000521525"/>
    </source>
</evidence>
<name>A0A7K7KE87_AGEPH</name>
<dbReference type="GO" id="GO:0000981">
    <property type="term" value="F:DNA-binding transcription factor activity, RNA polymerase II-specific"/>
    <property type="evidence" value="ECO:0007669"/>
    <property type="project" value="TreeGrafter"/>
</dbReference>
<evidence type="ECO:0000313" key="12">
    <source>
        <dbReference type="EMBL" id="NWZ17061.1"/>
    </source>
</evidence>
<comment type="subcellular location">
    <subcellularLocation>
        <location evidence="1">Nucleus</location>
    </subcellularLocation>
</comment>
<keyword evidence="6" id="KW-0805">Transcription regulation</keyword>
<evidence type="ECO:0000259" key="11">
    <source>
        <dbReference type="PROSITE" id="PS50157"/>
    </source>
</evidence>
<dbReference type="FunFam" id="3.30.160.60:FF:000690">
    <property type="entry name" value="Zinc finger protein 354C"/>
    <property type="match status" value="1"/>
</dbReference>
<evidence type="ECO:0000256" key="4">
    <source>
        <dbReference type="ARBA" id="ARBA00022771"/>
    </source>
</evidence>
<feature type="non-terminal residue" evidence="12">
    <location>
        <position position="1"/>
    </location>
</feature>
<sequence length="57" mass="6592">HTEERPFLCPDCGKGFKQNSTLVTHQRIHTGARPYECPQCGKSFTRSSHLTKHKWSH</sequence>
<evidence type="ECO:0000256" key="7">
    <source>
        <dbReference type="ARBA" id="ARBA00023125"/>
    </source>
</evidence>
<dbReference type="PROSITE" id="PS00028">
    <property type="entry name" value="ZINC_FINGER_C2H2_1"/>
    <property type="match status" value="2"/>
</dbReference>
<dbReference type="Gene3D" id="3.30.160.60">
    <property type="entry name" value="Classic Zinc Finger"/>
    <property type="match status" value="2"/>
</dbReference>
<feature type="non-terminal residue" evidence="12">
    <location>
        <position position="57"/>
    </location>
</feature>
<keyword evidence="2" id="KW-0479">Metal-binding</keyword>
<feature type="domain" description="C2H2-type" evidence="11">
    <location>
        <begin position="7"/>
        <end position="34"/>
    </location>
</feature>
<dbReference type="PROSITE" id="PS50157">
    <property type="entry name" value="ZINC_FINGER_C2H2_2"/>
    <property type="match status" value="2"/>
</dbReference>
<dbReference type="PANTHER" id="PTHR23235:SF178">
    <property type="entry name" value="C2H2-TYPE DOMAIN-CONTAINING PROTEIN-RELATED"/>
    <property type="match status" value="1"/>
</dbReference>
<gene>
    <name evidence="12" type="primary">Znf623_0</name>
    <name evidence="12" type="ORF">AGEPHO_R15361</name>
</gene>
<keyword evidence="7" id="KW-0238">DNA-binding</keyword>
<dbReference type="Pfam" id="PF13465">
    <property type="entry name" value="zf-H2C2_2"/>
    <property type="match status" value="1"/>
</dbReference>
<evidence type="ECO:0000256" key="2">
    <source>
        <dbReference type="ARBA" id="ARBA00022723"/>
    </source>
</evidence>
<dbReference type="InterPro" id="IPR013087">
    <property type="entry name" value="Znf_C2H2_type"/>
</dbReference>
<proteinExistence type="predicted"/>
<accession>A0A7K7KE87</accession>
<dbReference type="SUPFAM" id="SSF57667">
    <property type="entry name" value="beta-beta-alpha zinc fingers"/>
    <property type="match status" value="1"/>
</dbReference>
<dbReference type="GO" id="GO:0008270">
    <property type="term" value="F:zinc ion binding"/>
    <property type="evidence" value="ECO:0007669"/>
    <property type="project" value="UniProtKB-KW"/>
</dbReference>
<dbReference type="GO" id="GO:0005634">
    <property type="term" value="C:nucleus"/>
    <property type="evidence" value="ECO:0007669"/>
    <property type="project" value="UniProtKB-SubCell"/>
</dbReference>
<evidence type="ECO:0000256" key="10">
    <source>
        <dbReference type="PROSITE-ProRule" id="PRU00042"/>
    </source>
</evidence>
<evidence type="ECO:0000256" key="1">
    <source>
        <dbReference type="ARBA" id="ARBA00004123"/>
    </source>
</evidence>